<sequence>MAGSSRPIVTEAAAPSEQSPPEEKSPERIGREDLYEDIKNGAQLTRVYRVYFAMVALSTVVAAIGLNHNSMAVIIGAMVIAPLLGPNAALSLGITLGDLSLLRFGRLS</sequence>
<evidence type="ECO:0000313" key="3">
    <source>
        <dbReference type="EMBL" id="MCT8974663.1"/>
    </source>
</evidence>
<evidence type="ECO:0008006" key="5">
    <source>
        <dbReference type="Google" id="ProtNLM"/>
    </source>
</evidence>
<feature type="region of interest" description="Disordered" evidence="1">
    <location>
        <begin position="1"/>
        <end position="30"/>
    </location>
</feature>
<feature type="compositionally biased region" description="Basic and acidic residues" evidence="1">
    <location>
        <begin position="21"/>
        <end position="30"/>
    </location>
</feature>
<dbReference type="InterPro" id="IPR005240">
    <property type="entry name" value="DUF389"/>
</dbReference>
<name>A0AAW5R6X0_9HYPH</name>
<protein>
    <recommendedName>
        <fullName evidence="5">DUF389 domain-containing protein</fullName>
    </recommendedName>
</protein>
<dbReference type="Proteomes" id="UP001320898">
    <property type="component" value="Unassembled WGS sequence"/>
</dbReference>
<keyword evidence="2" id="KW-1133">Transmembrane helix</keyword>
<evidence type="ECO:0000256" key="2">
    <source>
        <dbReference type="SAM" id="Phobius"/>
    </source>
</evidence>
<evidence type="ECO:0000256" key="1">
    <source>
        <dbReference type="SAM" id="MobiDB-lite"/>
    </source>
</evidence>
<dbReference type="RefSeq" id="WP_261618267.1">
    <property type="nucleotide sequence ID" value="NZ_JALIDZ010000013.1"/>
</dbReference>
<dbReference type="PANTHER" id="PTHR20992:SF9">
    <property type="entry name" value="AT15442P-RELATED"/>
    <property type="match status" value="1"/>
</dbReference>
<reference evidence="3 4" key="1">
    <citation type="submission" date="2022-04" db="EMBL/GenBank/DDBJ databases">
        <authorList>
            <person name="Ye Y.-Q."/>
            <person name="Du Z.-J."/>
        </authorList>
    </citation>
    <scope>NUCLEOTIDE SEQUENCE [LARGE SCALE GENOMIC DNA]</scope>
    <source>
        <strain evidence="3 4">A6E488</strain>
    </source>
</reference>
<gene>
    <name evidence="3" type="ORF">MUB46_22595</name>
</gene>
<dbReference type="EMBL" id="JALIDZ010000013">
    <property type="protein sequence ID" value="MCT8974663.1"/>
    <property type="molecule type" value="Genomic_DNA"/>
</dbReference>
<feature type="transmembrane region" description="Helical" evidence="2">
    <location>
        <begin position="72"/>
        <end position="96"/>
    </location>
</feature>
<evidence type="ECO:0000313" key="4">
    <source>
        <dbReference type="Proteomes" id="UP001320898"/>
    </source>
</evidence>
<keyword evidence="2" id="KW-0472">Membrane</keyword>
<dbReference type="PANTHER" id="PTHR20992">
    <property type="entry name" value="AT15442P-RELATED"/>
    <property type="match status" value="1"/>
</dbReference>
<organism evidence="3 4">
    <name type="scientific">Microbaculum marinisediminis</name>
    <dbReference type="NCBI Taxonomy" id="2931392"/>
    <lineage>
        <taxon>Bacteria</taxon>
        <taxon>Pseudomonadati</taxon>
        <taxon>Pseudomonadota</taxon>
        <taxon>Alphaproteobacteria</taxon>
        <taxon>Hyphomicrobiales</taxon>
        <taxon>Tepidamorphaceae</taxon>
        <taxon>Microbaculum</taxon>
    </lineage>
</organism>
<keyword evidence="2" id="KW-0812">Transmembrane</keyword>
<keyword evidence="4" id="KW-1185">Reference proteome</keyword>
<feature type="transmembrane region" description="Helical" evidence="2">
    <location>
        <begin position="48"/>
        <end position="66"/>
    </location>
</feature>
<proteinExistence type="predicted"/>
<comment type="caution">
    <text evidence="3">The sequence shown here is derived from an EMBL/GenBank/DDBJ whole genome shotgun (WGS) entry which is preliminary data.</text>
</comment>
<dbReference type="AlphaFoldDB" id="A0AAW5R6X0"/>
<accession>A0AAW5R6X0</accession>